<dbReference type="Pfam" id="PF07589">
    <property type="entry name" value="PEP-CTERM"/>
    <property type="match status" value="1"/>
</dbReference>
<comment type="caution">
    <text evidence="3">The sequence shown here is derived from an EMBL/GenBank/DDBJ whole genome shotgun (WGS) entry which is preliminary data.</text>
</comment>
<dbReference type="InterPro" id="IPR013424">
    <property type="entry name" value="Ice-binding_C"/>
</dbReference>
<name>A0ABW5DZM1_9BACT</name>
<evidence type="ECO:0000256" key="1">
    <source>
        <dbReference type="SAM" id="SignalP"/>
    </source>
</evidence>
<accession>A0ABW5DZM1</accession>
<evidence type="ECO:0000313" key="4">
    <source>
        <dbReference type="Proteomes" id="UP001597297"/>
    </source>
</evidence>
<feature type="signal peptide" evidence="1">
    <location>
        <begin position="1"/>
        <end position="25"/>
    </location>
</feature>
<keyword evidence="4" id="KW-1185">Reference proteome</keyword>
<proteinExistence type="predicted"/>
<dbReference type="Proteomes" id="UP001597297">
    <property type="component" value="Unassembled WGS sequence"/>
</dbReference>
<gene>
    <name evidence="3" type="ORF">ACFSQZ_01250</name>
</gene>
<feature type="chain" id="PRO_5045104496" evidence="1">
    <location>
        <begin position="26"/>
        <end position="226"/>
    </location>
</feature>
<protein>
    <submittedName>
        <fullName evidence="3">PEP-CTERM sorting domain-containing protein</fullName>
    </submittedName>
</protein>
<reference evidence="4" key="1">
    <citation type="journal article" date="2019" name="Int. J. Syst. Evol. Microbiol.">
        <title>The Global Catalogue of Microorganisms (GCM) 10K type strain sequencing project: providing services to taxonomists for standard genome sequencing and annotation.</title>
        <authorList>
            <consortium name="The Broad Institute Genomics Platform"/>
            <consortium name="The Broad Institute Genome Sequencing Center for Infectious Disease"/>
            <person name="Wu L."/>
            <person name="Ma J."/>
        </authorList>
    </citation>
    <scope>NUCLEOTIDE SEQUENCE [LARGE SCALE GENOMIC DNA]</scope>
    <source>
        <strain evidence="4">JCM 16545</strain>
    </source>
</reference>
<feature type="domain" description="Ice-binding protein C-terminal" evidence="2">
    <location>
        <begin position="203"/>
        <end position="225"/>
    </location>
</feature>
<organism evidence="3 4">
    <name type="scientific">Rubritalea spongiae</name>
    <dbReference type="NCBI Taxonomy" id="430797"/>
    <lineage>
        <taxon>Bacteria</taxon>
        <taxon>Pseudomonadati</taxon>
        <taxon>Verrucomicrobiota</taxon>
        <taxon>Verrucomicrobiia</taxon>
        <taxon>Verrucomicrobiales</taxon>
        <taxon>Rubritaleaceae</taxon>
        <taxon>Rubritalea</taxon>
    </lineage>
</organism>
<sequence>MKLQKTKHALISGIALTILPAAVQAATLASFDWEGGPTGSANGFTPATISGFEVTGLTGFSYQADGNAANGTFYNGTSGARHNTPIRTSNVTADTSTFTTSSTSGQTVTYESFSGLFSSSAGNINIDLSYSIDGGTSVAAGSFNPPEGNVPNGSQLDDSASAFDFTDFSTDKSVVWTLTFTALNNANDRMRFDDWELTGNVAAVPEPSSTALLGLGAVALVMRRRK</sequence>
<dbReference type="RefSeq" id="WP_377095870.1">
    <property type="nucleotide sequence ID" value="NZ_JBHSJM010000001.1"/>
</dbReference>
<evidence type="ECO:0000313" key="3">
    <source>
        <dbReference type="EMBL" id="MFD2275083.1"/>
    </source>
</evidence>
<dbReference type="EMBL" id="JBHUJC010000001">
    <property type="protein sequence ID" value="MFD2275083.1"/>
    <property type="molecule type" value="Genomic_DNA"/>
</dbReference>
<dbReference type="NCBIfam" id="TIGR02595">
    <property type="entry name" value="PEP_CTERM"/>
    <property type="match status" value="1"/>
</dbReference>
<evidence type="ECO:0000259" key="2">
    <source>
        <dbReference type="Pfam" id="PF07589"/>
    </source>
</evidence>
<keyword evidence="1" id="KW-0732">Signal</keyword>